<dbReference type="SUPFAM" id="SSF56281">
    <property type="entry name" value="Metallo-hydrolase/oxidoreductase"/>
    <property type="match status" value="1"/>
</dbReference>
<protein>
    <submittedName>
        <fullName evidence="1">Uncharacterized protein</fullName>
    </submittedName>
</protein>
<dbReference type="EMBL" id="FNAB01000004">
    <property type="protein sequence ID" value="SDD39021.1"/>
    <property type="molecule type" value="Genomic_DNA"/>
</dbReference>
<dbReference type="AlphaFoldDB" id="A0A1G6UCP6"/>
<evidence type="ECO:0000313" key="1">
    <source>
        <dbReference type="EMBL" id="SDD39021.1"/>
    </source>
</evidence>
<accession>A0A1G6UCP6</accession>
<proteinExistence type="predicted"/>
<dbReference type="Gene3D" id="3.60.15.10">
    <property type="entry name" value="Ribonuclease Z/Hydroxyacylglutathione hydrolase-like"/>
    <property type="match status" value="1"/>
</dbReference>
<name>A0A1G6UCP6_9NOCA</name>
<evidence type="ECO:0000313" key="2">
    <source>
        <dbReference type="Proteomes" id="UP000199417"/>
    </source>
</evidence>
<gene>
    <name evidence="1" type="ORF">SAMN05444580_104146</name>
</gene>
<dbReference type="STRING" id="168276.SAMN05444580_104146"/>
<keyword evidence="2" id="KW-1185">Reference proteome</keyword>
<dbReference type="Proteomes" id="UP000199417">
    <property type="component" value="Unassembled WGS sequence"/>
</dbReference>
<reference evidence="1 2" key="1">
    <citation type="submission" date="2016-10" db="EMBL/GenBank/DDBJ databases">
        <authorList>
            <person name="de Groot N.N."/>
        </authorList>
    </citation>
    <scope>NUCLEOTIDE SEQUENCE [LARGE SCALE GENOMIC DNA]</scope>
    <source>
        <strain evidence="1 2">JCM 11308</strain>
    </source>
</reference>
<dbReference type="InterPro" id="IPR036866">
    <property type="entry name" value="RibonucZ/Hydroxyglut_hydro"/>
</dbReference>
<organism evidence="1 2">
    <name type="scientific">Rhodococcus tukisamuensis</name>
    <dbReference type="NCBI Taxonomy" id="168276"/>
    <lineage>
        <taxon>Bacteria</taxon>
        <taxon>Bacillati</taxon>
        <taxon>Actinomycetota</taxon>
        <taxon>Actinomycetes</taxon>
        <taxon>Mycobacteriales</taxon>
        <taxon>Nocardiaceae</taxon>
        <taxon>Rhodococcus</taxon>
    </lineage>
</organism>
<sequence>MAKGVNLTFHGAARTATGSCTEIVSEGRHTRLDCSLFQGSRSLETLNYGAIPSRRTPLTQLSSPVHISTPAPAAPTVAATRALPAAREMVCIPDHAPGC</sequence>